<dbReference type="OrthoDB" id="4062651at2759"/>
<dbReference type="InterPro" id="IPR011009">
    <property type="entry name" value="Kinase-like_dom_sf"/>
</dbReference>
<dbReference type="Gene3D" id="3.30.200.20">
    <property type="entry name" value="Phosphorylase Kinase, domain 1"/>
    <property type="match status" value="1"/>
</dbReference>
<dbReference type="GO" id="GO:0005524">
    <property type="term" value="F:ATP binding"/>
    <property type="evidence" value="ECO:0007669"/>
    <property type="project" value="InterPro"/>
</dbReference>
<comment type="caution">
    <text evidence="2">The sequence shown here is derived from an EMBL/GenBank/DDBJ whole genome shotgun (WGS) entry which is preliminary data.</text>
</comment>
<dbReference type="GO" id="GO:0004672">
    <property type="term" value="F:protein kinase activity"/>
    <property type="evidence" value="ECO:0007669"/>
    <property type="project" value="InterPro"/>
</dbReference>
<evidence type="ECO:0000313" key="2">
    <source>
        <dbReference type="EMBL" id="KAG5624723.1"/>
    </source>
</evidence>
<dbReference type="Proteomes" id="UP000824120">
    <property type="component" value="Chromosome 2"/>
</dbReference>
<sequence length="602" mass="67589">MFGSSSAKGGISSLLRCRGVPKAKKRTIVVGLKSDNSSREMLLRLLNLVVMPGDYVLSVHVQEPNDTFDPNTFHIHEDLCKSKQVDFQIKVCAGERYINELSNQVRINFATTLAVGCSSSRPSYQIAGKILKELPPTCSLLVMDNGGKILLQRPGTSQEGAPIKVFQSSESSLSVSSSSTQSRDKYQIQKSLSMTCSSTTTSSQPNRNATFPRNKKLNNATAKSLFQRIACLESMGCARRFTTDELSCATDNFSPNLLTGVGGHSQVYRANLENGQLAAVKVLKNTRYTEDDLFQEVEILSNLKHENLIQLVGYSYSKDMQAIVYNLLKDSLKQRLKQLNWNTRMQVAIGVARGLEYLHSQTPPIVHRDVKSSNILLSDDCHPQLSDFGAAVVHQETQQDSACVKPIHVVGTFGYLAPEYIMYGKVDEKIDVYSYGVVLLELITGKRAIEKDLEAHHESLVLWARSLLSCGLSDRLVDPDINENYNKDEMKTMMFAARLCLLHSSSRRPKMKTILLLIFLINKAAFHQLYPALRRCCNIYDKMQNKDSKSEKILRLFEEPERWLELQRKREELLDGIGSEDESCLCRYYGSDSDAGMFIEDS</sequence>
<dbReference type="PANTHER" id="PTHR47987:SF11">
    <property type="entry name" value="RECEPTOR-LIKE CYTOSOLIC SERINE_THREONINE-PROTEIN KINASE RBK1 ISOFORM X1"/>
    <property type="match status" value="1"/>
</dbReference>
<dbReference type="PROSITE" id="PS50011">
    <property type="entry name" value="PROTEIN_KINASE_DOM"/>
    <property type="match status" value="1"/>
</dbReference>
<protein>
    <recommendedName>
        <fullName evidence="1">Protein kinase domain-containing protein</fullName>
    </recommendedName>
</protein>
<dbReference type="EMBL" id="JACXVP010000002">
    <property type="protein sequence ID" value="KAG5624723.1"/>
    <property type="molecule type" value="Genomic_DNA"/>
</dbReference>
<evidence type="ECO:0000259" key="1">
    <source>
        <dbReference type="PROSITE" id="PS50011"/>
    </source>
</evidence>
<dbReference type="PROSITE" id="PS00108">
    <property type="entry name" value="PROTEIN_KINASE_ST"/>
    <property type="match status" value="1"/>
</dbReference>
<dbReference type="Gene3D" id="1.10.510.10">
    <property type="entry name" value="Transferase(Phosphotransferase) domain 1"/>
    <property type="match status" value="1"/>
</dbReference>
<accession>A0A9J6AK76</accession>
<dbReference type="InterPro" id="IPR008271">
    <property type="entry name" value="Ser/Thr_kinase_AS"/>
</dbReference>
<evidence type="ECO:0000313" key="3">
    <source>
        <dbReference type="Proteomes" id="UP000824120"/>
    </source>
</evidence>
<reference evidence="2 3" key="1">
    <citation type="submission" date="2020-09" db="EMBL/GenBank/DDBJ databases">
        <title>De no assembly of potato wild relative species, Solanum commersonii.</title>
        <authorList>
            <person name="Cho K."/>
        </authorList>
    </citation>
    <scope>NUCLEOTIDE SEQUENCE [LARGE SCALE GENOMIC DNA]</scope>
    <source>
        <strain evidence="2">LZ3.2</strain>
        <tissue evidence="2">Leaf</tissue>
    </source>
</reference>
<proteinExistence type="predicted"/>
<dbReference type="SMART" id="SM00220">
    <property type="entry name" value="S_TKc"/>
    <property type="match status" value="1"/>
</dbReference>
<dbReference type="InterPro" id="IPR000719">
    <property type="entry name" value="Prot_kinase_dom"/>
</dbReference>
<feature type="domain" description="Protein kinase" evidence="1">
    <location>
        <begin position="253"/>
        <end position="520"/>
    </location>
</feature>
<gene>
    <name evidence="2" type="ORF">H5410_009941</name>
</gene>
<dbReference type="PANTHER" id="PTHR47987">
    <property type="entry name" value="OS08G0249100 PROTEIN"/>
    <property type="match status" value="1"/>
</dbReference>
<keyword evidence="3" id="KW-1185">Reference proteome</keyword>
<dbReference type="Pfam" id="PF00069">
    <property type="entry name" value="Pkinase"/>
    <property type="match status" value="1"/>
</dbReference>
<dbReference type="FunFam" id="1.10.510.10:FF:000095">
    <property type="entry name" value="protein STRUBBELIG-RECEPTOR FAMILY 8"/>
    <property type="match status" value="1"/>
</dbReference>
<dbReference type="SUPFAM" id="SSF56112">
    <property type="entry name" value="Protein kinase-like (PK-like)"/>
    <property type="match status" value="1"/>
</dbReference>
<organism evidence="2 3">
    <name type="scientific">Solanum commersonii</name>
    <name type="common">Commerson's wild potato</name>
    <name type="synonym">Commerson's nightshade</name>
    <dbReference type="NCBI Taxonomy" id="4109"/>
    <lineage>
        <taxon>Eukaryota</taxon>
        <taxon>Viridiplantae</taxon>
        <taxon>Streptophyta</taxon>
        <taxon>Embryophyta</taxon>
        <taxon>Tracheophyta</taxon>
        <taxon>Spermatophyta</taxon>
        <taxon>Magnoliopsida</taxon>
        <taxon>eudicotyledons</taxon>
        <taxon>Gunneridae</taxon>
        <taxon>Pentapetalae</taxon>
        <taxon>asterids</taxon>
        <taxon>lamiids</taxon>
        <taxon>Solanales</taxon>
        <taxon>Solanaceae</taxon>
        <taxon>Solanoideae</taxon>
        <taxon>Solaneae</taxon>
        <taxon>Solanum</taxon>
    </lineage>
</organism>
<dbReference type="AlphaFoldDB" id="A0A9J6AK76"/>
<dbReference type="InterPro" id="IPR046958">
    <property type="entry name" value="RBK1/2/STUNTED"/>
</dbReference>
<name>A0A9J6AK76_SOLCO</name>